<dbReference type="InterPro" id="IPR050889">
    <property type="entry name" value="Dendritic_Spine_Reg/Scaffold"/>
</dbReference>
<feature type="repeat" description="ANK" evidence="3">
    <location>
        <begin position="100"/>
        <end position="121"/>
    </location>
</feature>
<keyword evidence="1" id="KW-0677">Repeat</keyword>
<dbReference type="PRINTS" id="PR01415">
    <property type="entry name" value="ANKYRIN"/>
</dbReference>
<dbReference type="Pfam" id="PF12796">
    <property type="entry name" value="Ank_2"/>
    <property type="match status" value="2"/>
</dbReference>
<dbReference type="STRING" id="1359168.OCHUTO_0699"/>
<dbReference type="EMBL" id="LANP01000017">
    <property type="protein sequence ID" value="KJV55798.1"/>
    <property type="molecule type" value="Genomic_DNA"/>
</dbReference>
<dbReference type="PROSITE" id="PS50297">
    <property type="entry name" value="ANK_REP_REGION"/>
    <property type="match status" value="6"/>
</dbReference>
<evidence type="ECO:0000256" key="2">
    <source>
        <dbReference type="ARBA" id="ARBA00023043"/>
    </source>
</evidence>
<organism evidence="4 5">
    <name type="scientific">Orientia chuto str. Dubai</name>
    <dbReference type="NCBI Taxonomy" id="1359168"/>
    <lineage>
        <taxon>Bacteria</taxon>
        <taxon>Pseudomonadati</taxon>
        <taxon>Pseudomonadota</taxon>
        <taxon>Alphaproteobacteria</taxon>
        <taxon>Rickettsiales</taxon>
        <taxon>Rickettsiaceae</taxon>
        <taxon>Rickettsieae</taxon>
        <taxon>Orientia</taxon>
    </lineage>
</organism>
<keyword evidence="5" id="KW-1185">Reference proteome</keyword>
<dbReference type="SUPFAM" id="SSF48403">
    <property type="entry name" value="Ankyrin repeat"/>
    <property type="match status" value="1"/>
</dbReference>
<name>A0A0F3MJ51_9RICK</name>
<protein>
    <submittedName>
        <fullName evidence="4">Ankyrin repeat family protein</fullName>
    </submittedName>
</protein>
<accession>A0A0F3MJ51</accession>
<gene>
    <name evidence="4" type="ORF">OCHUTO_0699</name>
</gene>
<dbReference type="SMART" id="SM00248">
    <property type="entry name" value="ANK"/>
    <property type="match status" value="8"/>
</dbReference>
<dbReference type="Pfam" id="PF13637">
    <property type="entry name" value="Ank_4"/>
    <property type="match status" value="1"/>
</dbReference>
<dbReference type="RefSeq" id="WP_045797351.1">
    <property type="nucleotide sequence ID" value="NZ_LANP01000017.1"/>
</dbReference>
<dbReference type="OrthoDB" id="7164484at2"/>
<reference evidence="4 5" key="1">
    <citation type="submission" date="2015-02" db="EMBL/GenBank/DDBJ databases">
        <title>Genome Sequencing of Rickettsiales.</title>
        <authorList>
            <person name="Daugherty S.C."/>
            <person name="Su Q."/>
            <person name="Abolude K."/>
            <person name="Beier-Sexton M."/>
            <person name="Carlyon J.A."/>
            <person name="Carter R."/>
            <person name="Day N.P."/>
            <person name="Dumler S.J."/>
            <person name="Dyachenko V."/>
            <person name="Godinez A."/>
            <person name="Kurtti T.J."/>
            <person name="Lichay M."/>
            <person name="Mullins K.E."/>
            <person name="Ott S."/>
            <person name="Pappas-Brown V."/>
            <person name="Paris D.H."/>
            <person name="Patel P."/>
            <person name="Richards A.L."/>
            <person name="Sadzewicz L."/>
            <person name="Sears K."/>
            <person name="Seidman D."/>
            <person name="Sengamalay N."/>
            <person name="Stenos J."/>
            <person name="Tallon L.J."/>
            <person name="Vincent G."/>
            <person name="Fraser C.M."/>
            <person name="Munderloh U."/>
            <person name="Dunning-Hotopp J.C."/>
        </authorList>
    </citation>
    <scope>NUCLEOTIDE SEQUENCE [LARGE SCALE GENOMIC DNA]</scope>
    <source>
        <strain evidence="4 5">Fuller</strain>
    </source>
</reference>
<dbReference type="Pfam" id="PF00023">
    <property type="entry name" value="Ank"/>
    <property type="match status" value="1"/>
</dbReference>
<evidence type="ECO:0000256" key="1">
    <source>
        <dbReference type="ARBA" id="ARBA00022737"/>
    </source>
</evidence>
<dbReference type="AlphaFoldDB" id="A0A0F3MJ51"/>
<dbReference type="Proteomes" id="UP000033616">
    <property type="component" value="Unassembled WGS sequence"/>
</dbReference>
<feature type="repeat" description="ANK" evidence="3">
    <location>
        <begin position="66"/>
        <end position="91"/>
    </location>
</feature>
<dbReference type="InterPro" id="IPR036770">
    <property type="entry name" value="Ankyrin_rpt-contain_sf"/>
</dbReference>
<evidence type="ECO:0000313" key="5">
    <source>
        <dbReference type="Proteomes" id="UP000033616"/>
    </source>
</evidence>
<dbReference type="PROSITE" id="PS50088">
    <property type="entry name" value="ANK_REPEAT"/>
    <property type="match status" value="6"/>
</dbReference>
<dbReference type="InterPro" id="IPR002110">
    <property type="entry name" value="Ankyrin_rpt"/>
</dbReference>
<feature type="repeat" description="ANK" evidence="3">
    <location>
        <begin position="269"/>
        <end position="301"/>
    </location>
</feature>
<feature type="repeat" description="ANK" evidence="3">
    <location>
        <begin position="199"/>
        <end position="235"/>
    </location>
</feature>
<dbReference type="PANTHER" id="PTHR24166">
    <property type="entry name" value="ROLLING PEBBLES, ISOFORM B"/>
    <property type="match status" value="1"/>
</dbReference>
<feature type="repeat" description="ANK" evidence="3">
    <location>
        <begin position="236"/>
        <end position="268"/>
    </location>
</feature>
<comment type="caution">
    <text evidence="4">The sequence shown here is derived from an EMBL/GenBank/DDBJ whole genome shotgun (WGS) entry which is preliminary data.</text>
</comment>
<dbReference type="PATRIC" id="fig|1359168.3.peg.315"/>
<dbReference type="Gene3D" id="1.25.40.20">
    <property type="entry name" value="Ankyrin repeat-containing domain"/>
    <property type="match status" value="4"/>
</dbReference>
<dbReference type="PANTHER" id="PTHR24166:SF48">
    <property type="entry name" value="PROTEIN VAPYRIN"/>
    <property type="match status" value="1"/>
</dbReference>
<evidence type="ECO:0000256" key="3">
    <source>
        <dbReference type="PROSITE-ProRule" id="PRU00023"/>
    </source>
</evidence>
<evidence type="ECO:0000313" key="4">
    <source>
        <dbReference type="EMBL" id="KJV55798.1"/>
    </source>
</evidence>
<feature type="repeat" description="ANK" evidence="3">
    <location>
        <begin position="164"/>
        <end position="196"/>
    </location>
</feature>
<proteinExistence type="predicted"/>
<sequence>MHFLLRYILSQGYRVLRRISILLSNAENNFDHEDHSIHQAAKCGDAETVKCLIAETKINVNLKDNKGMTPLHYAVARGWIQVVEVLLKENSIDVNLENPLGMTPLHYAVCSKNINIVKRLLAAPDIISSARDSDGATACHYAASLNCLEIVKLLMNTCSIIDYSGKNAVHCAAENGNVEIVQYLLEYGRNIDVNLADARGCSALHYACSGTSKLKLPSLIKLLLEHGTNIDSQNLLGETALHISTSKGYIDAIKTLIQHGSNINLQNNTGDTIMHIAAEKAHINVVKYLLNIDMDINMQDHLGFTPLMVCPNNHAGNQIIELFIAHIVASKHCNKSYCTNQSCIQDSEKFRINEEFINGREDLVQKHQDMWSIKDIEIGHDLNIYNLYYLPENIDHRQLQYAHYYTVENCYRHCEAVFPTVAKCLQDNIKRARLTSVITNNSGKIEQFYPLPYEIREKIFMYLKLPELEAFQSALLCLDNLESFDSEENLSNTIAGEYHLNQNDNF</sequence>
<keyword evidence="2 3" id="KW-0040">ANK repeat</keyword>